<dbReference type="FunFam" id="3.30.565.10:FF:000010">
    <property type="entry name" value="Sensor histidine kinase RcsC"/>
    <property type="match status" value="1"/>
</dbReference>
<dbReference type="NCBIfam" id="TIGR00229">
    <property type="entry name" value="sensory_box"/>
    <property type="match status" value="4"/>
</dbReference>
<evidence type="ECO:0000256" key="2">
    <source>
        <dbReference type="ARBA" id="ARBA00004651"/>
    </source>
</evidence>
<feature type="domain" description="PAC" evidence="26">
    <location>
        <begin position="683"/>
        <end position="735"/>
    </location>
</feature>
<evidence type="ECO:0000256" key="12">
    <source>
        <dbReference type="ARBA" id="ARBA00022989"/>
    </source>
</evidence>
<evidence type="ECO:0000256" key="4">
    <source>
        <dbReference type="ARBA" id="ARBA00022475"/>
    </source>
</evidence>
<evidence type="ECO:0000256" key="5">
    <source>
        <dbReference type="ARBA" id="ARBA00022553"/>
    </source>
</evidence>
<feature type="modified residue" description="4-aspartylphosphate" evidence="20">
    <location>
        <position position="1317"/>
    </location>
</feature>
<evidence type="ECO:0000259" key="24">
    <source>
        <dbReference type="PROSITE" id="PS50110"/>
    </source>
</evidence>
<reference evidence="29" key="1">
    <citation type="submission" date="2016-10" db="EMBL/GenBank/DDBJ databases">
        <authorList>
            <person name="Varghese N."/>
            <person name="Submissions S."/>
        </authorList>
    </citation>
    <scope>NUCLEOTIDE SEQUENCE [LARGE SCALE GENOMIC DNA]</scope>
    <source>
        <strain evidence="29">DSM 7481</strain>
    </source>
</reference>
<sequence>MRMSPRLGSLTALFDKVALRDGRWLQGWAVVVVLSLGGAWLAVEAVSQWRAAARSAERAGLLTHTADVLLNQTAGSPLLGAVTLLGLSEPTLKAVALGTLPPNAPQALARMAVARGRFLVSGVYVLGRDGKVVAHETPGPAALGMDLSHRPYFHQAMRGAVNVYPALGGNSQERGMYYAAPLYEGDTPASAIVGVVLVKMSFEPFETQMERSGFPMLLLSPQGVAFAATRPEWRYAMAPPLTQERIDAVRQQRQFGALFDNGVAQALPFRPDAREAVVDGVRYAVERRPLEWHDPDGPWQLVMLDDLQALVPASQRWQIGGGVFALLMVLGGMLLDMLRHRARMALAMERFRVLGAALQSSPVAVVITDADGRIDWVNTQYEANTGYSLDEVRGRKPSLVASGRTPPETYRQMWARLIAGLPWRGEFINQRKDGSHYHDEATLSPVFDDRGRRIAIVGLHENVTERITAHQALQLRERQLNEALAQQTAIFDNAPPVLLVADGLIRRFNPAFAELLAGVPEQMDGRAVEGMFGGAEAHRHFMERIGSRLEAGEAVREVATLLRDDGSSFEARLSGRMLPLQGYAHACIWVIEDVTEARLAEAAMREVNERLVLAQEAGRVGVFDLDLVRDRLVFSDKLEALYGQPHRPEGRQLRDWMDSLHPDDRGRAQARLQEALAGTSAGLQDSWRVVRPDGSERWLLCAARIERDADGRARRLIGVQVDVHEQKQLEARLEDQLAFQQALVDAIPIPLFHKDSDGRYLGFNRAYEEAFGIRREAFVGKTVLEAGFLTEADRAAFDADVRAIRGGGPPIHKEVDLTYADGETHHTLFWMHGFQRPDGSPGGSIATLVDITDRQRAERELRRAKELAEETTALKSNFLANMSHEIRTPMNAIIGMSHLALKSGLTPRQADYVSKIQQAGQHLLGVINDILDFSRIEAGKLIVEKQPFMLDRVLEGMADVVGYKAGVKGLELVLDVASDVPPSLVGDALRLGQILINFANNAIKFTERGEIHVRVRVLESQGRRVLLRFEVRDTGIGMAPEQMGRLFQSFQQADASTTRRFGGSGLGLAICKNLAELMGGEVGAESTVGEGSTFWATLPLECADAAPPGLPLPPALRNGRVLIVDDNQTAAMVLSEMLRAMGFETAESYSGAQALEMLRDAARGGQPYGLLLIDWRMPGMDGIELARRIHELGLDQAPQMLMVTAYGRDEVMRAARDQGIETVLVKPVSASVLYDTLAQPLAHGWLPAHAHLAKPGDEQPPPQLRGASVLLVEDNELNQLVAVELLRDAGFIVDVAAHGQAALDSVARNDYDVVLMDMQMPVMDGETATRRLRADPHHAQLPIIAMTANAMEADRQRCFDAGMNDHVSKPIEPGALWRALARWVRPRQGIGMAVPGVPAEAWPVRTGPAEAALPLPLPADLPGLDTAVGLQRALGRPALYADLLCRFLEGQRGAVGTLDTALRTGDHGAAERLAHTLKSVAANIGAQPLSHAAHLLEQALRAGPQDDAVPVHAQAVGERLSASLHGLEAWRRSVDAPPPGSAAPGGEGPEPSAEEIQGAVERLCGLLRSDDPAAVECLQQQAALLRRVLGADFDVAQAHIRCFDFEQALAIVEPLLQEPAGGQADSG</sequence>
<evidence type="ECO:0000259" key="23">
    <source>
        <dbReference type="PROSITE" id="PS50109"/>
    </source>
</evidence>
<comment type="subcellular location">
    <subcellularLocation>
        <location evidence="2">Cell membrane</location>
        <topology evidence="2">Multi-pass membrane protein</topology>
    </subcellularLocation>
</comment>
<comment type="function">
    <text evidence="17">Member of the two-component regulatory system BvgS/BvgA. Phosphorylates BvgA via a four-step phosphorelay in response to environmental signals.</text>
</comment>
<dbReference type="EC" id="2.7.13.3" evidence="3"/>
<dbReference type="SUPFAM" id="SSF47226">
    <property type="entry name" value="Histidine-containing phosphotransfer domain, HPT domain"/>
    <property type="match status" value="1"/>
</dbReference>
<evidence type="ECO:0000256" key="17">
    <source>
        <dbReference type="ARBA" id="ARBA00058004"/>
    </source>
</evidence>
<dbReference type="SMART" id="SM00448">
    <property type="entry name" value="REC"/>
    <property type="match status" value="2"/>
</dbReference>
<evidence type="ECO:0000259" key="27">
    <source>
        <dbReference type="PROSITE" id="PS50894"/>
    </source>
</evidence>
<dbReference type="CDD" id="cd00130">
    <property type="entry name" value="PAS"/>
    <property type="match status" value="3"/>
</dbReference>
<keyword evidence="7 22" id="KW-0812">Transmembrane</keyword>
<evidence type="ECO:0000256" key="19">
    <source>
        <dbReference type="PROSITE-ProRule" id="PRU00110"/>
    </source>
</evidence>
<dbReference type="InterPro" id="IPR005467">
    <property type="entry name" value="His_kinase_dom"/>
</dbReference>
<keyword evidence="11" id="KW-0067">ATP-binding</keyword>
<dbReference type="Pfam" id="PF00072">
    <property type="entry name" value="Response_reg"/>
    <property type="match status" value="2"/>
</dbReference>
<feature type="region of interest" description="Disordered" evidence="21">
    <location>
        <begin position="1532"/>
        <end position="1553"/>
    </location>
</feature>
<dbReference type="Gene3D" id="3.30.565.10">
    <property type="entry name" value="Histidine kinase-like ATPase, C-terminal domain"/>
    <property type="match status" value="1"/>
</dbReference>
<dbReference type="Gene3D" id="3.30.450.20">
    <property type="entry name" value="PAS domain"/>
    <property type="match status" value="6"/>
</dbReference>
<dbReference type="InterPro" id="IPR011006">
    <property type="entry name" value="CheY-like_superfamily"/>
</dbReference>
<dbReference type="InterPro" id="IPR035965">
    <property type="entry name" value="PAS-like_dom_sf"/>
</dbReference>
<feature type="modified residue" description="4-aspartylphosphate" evidence="20">
    <location>
        <position position="1174"/>
    </location>
</feature>
<dbReference type="PRINTS" id="PR00344">
    <property type="entry name" value="BCTRLSENSOR"/>
</dbReference>
<evidence type="ECO:0000256" key="14">
    <source>
        <dbReference type="ARBA" id="ARBA00023026"/>
    </source>
</evidence>
<feature type="domain" description="Response regulatory" evidence="24">
    <location>
        <begin position="1120"/>
        <end position="1241"/>
    </location>
</feature>
<organism evidence="28 29">
    <name type="scientific">Paracidovorax konjaci</name>
    <dbReference type="NCBI Taxonomy" id="32040"/>
    <lineage>
        <taxon>Bacteria</taxon>
        <taxon>Pseudomonadati</taxon>
        <taxon>Pseudomonadota</taxon>
        <taxon>Betaproteobacteria</taxon>
        <taxon>Burkholderiales</taxon>
        <taxon>Comamonadaceae</taxon>
        <taxon>Paracidovorax</taxon>
    </lineage>
</organism>
<dbReference type="Pfam" id="PF01627">
    <property type="entry name" value="Hpt"/>
    <property type="match status" value="1"/>
</dbReference>
<evidence type="ECO:0000256" key="18">
    <source>
        <dbReference type="ARBA" id="ARBA00070152"/>
    </source>
</evidence>
<dbReference type="SMART" id="SM00073">
    <property type="entry name" value="HPT"/>
    <property type="match status" value="1"/>
</dbReference>
<evidence type="ECO:0000256" key="1">
    <source>
        <dbReference type="ARBA" id="ARBA00000085"/>
    </source>
</evidence>
<feature type="domain" description="PAS" evidence="25">
    <location>
        <begin position="736"/>
        <end position="784"/>
    </location>
</feature>
<keyword evidence="14" id="KW-0843">Virulence</keyword>
<dbReference type="Pfam" id="PF00989">
    <property type="entry name" value="PAS"/>
    <property type="match status" value="1"/>
</dbReference>
<dbReference type="PANTHER" id="PTHR45339:SF1">
    <property type="entry name" value="HYBRID SIGNAL TRANSDUCTION HISTIDINE KINASE J"/>
    <property type="match status" value="1"/>
</dbReference>
<dbReference type="GO" id="GO:0006355">
    <property type="term" value="P:regulation of DNA-templated transcription"/>
    <property type="evidence" value="ECO:0007669"/>
    <property type="project" value="InterPro"/>
</dbReference>
<dbReference type="CDD" id="cd00082">
    <property type="entry name" value="HisKA"/>
    <property type="match status" value="1"/>
</dbReference>
<dbReference type="PROSITE" id="PS50894">
    <property type="entry name" value="HPT"/>
    <property type="match status" value="1"/>
</dbReference>
<evidence type="ECO:0000256" key="16">
    <source>
        <dbReference type="ARBA" id="ARBA00023306"/>
    </source>
</evidence>
<accession>A0A1I1YIG0</accession>
<dbReference type="RefSeq" id="WP_092956513.1">
    <property type="nucleotide sequence ID" value="NZ_FOMQ01000017.1"/>
</dbReference>
<proteinExistence type="predicted"/>
<dbReference type="InterPro" id="IPR036641">
    <property type="entry name" value="HPT_dom_sf"/>
</dbReference>
<evidence type="ECO:0000256" key="11">
    <source>
        <dbReference type="ARBA" id="ARBA00022840"/>
    </source>
</evidence>
<evidence type="ECO:0000256" key="21">
    <source>
        <dbReference type="SAM" id="MobiDB-lite"/>
    </source>
</evidence>
<dbReference type="Pfam" id="PF08448">
    <property type="entry name" value="PAS_4"/>
    <property type="match status" value="1"/>
</dbReference>
<dbReference type="SUPFAM" id="SSF55785">
    <property type="entry name" value="PYP-like sensor domain (PAS domain)"/>
    <property type="match status" value="4"/>
</dbReference>
<evidence type="ECO:0000256" key="8">
    <source>
        <dbReference type="ARBA" id="ARBA00022729"/>
    </source>
</evidence>
<dbReference type="InterPro" id="IPR001610">
    <property type="entry name" value="PAC"/>
</dbReference>
<feature type="domain" description="PAC" evidence="26">
    <location>
        <begin position="811"/>
        <end position="863"/>
    </location>
</feature>
<evidence type="ECO:0000256" key="22">
    <source>
        <dbReference type="SAM" id="Phobius"/>
    </source>
</evidence>
<keyword evidence="5 20" id="KW-0597">Phosphoprotein</keyword>
<dbReference type="CDD" id="cd00088">
    <property type="entry name" value="HPT"/>
    <property type="match status" value="1"/>
</dbReference>
<comment type="catalytic activity">
    <reaction evidence="1">
        <text>ATP + protein L-histidine = ADP + protein N-phospho-L-histidine.</text>
        <dbReference type="EC" id="2.7.13.3"/>
    </reaction>
</comment>
<dbReference type="Gene3D" id="2.10.70.100">
    <property type="match status" value="1"/>
</dbReference>
<evidence type="ECO:0000256" key="15">
    <source>
        <dbReference type="ARBA" id="ARBA00023136"/>
    </source>
</evidence>
<keyword evidence="29" id="KW-1185">Reference proteome</keyword>
<dbReference type="InterPro" id="IPR000700">
    <property type="entry name" value="PAS-assoc_C"/>
</dbReference>
<dbReference type="InterPro" id="IPR003661">
    <property type="entry name" value="HisK_dim/P_dom"/>
</dbReference>
<evidence type="ECO:0000256" key="13">
    <source>
        <dbReference type="ARBA" id="ARBA00023012"/>
    </source>
</evidence>
<dbReference type="GO" id="GO:0000155">
    <property type="term" value="F:phosphorelay sensor kinase activity"/>
    <property type="evidence" value="ECO:0007669"/>
    <property type="project" value="InterPro"/>
</dbReference>
<dbReference type="SMART" id="SM00086">
    <property type="entry name" value="PAC"/>
    <property type="match status" value="4"/>
</dbReference>
<dbReference type="Gene3D" id="1.20.120.160">
    <property type="entry name" value="HPT domain"/>
    <property type="match status" value="1"/>
</dbReference>
<keyword evidence="8" id="KW-0732">Signal</keyword>
<dbReference type="InterPro" id="IPR004358">
    <property type="entry name" value="Sig_transdc_His_kin-like_C"/>
</dbReference>
<feature type="domain" description="Response regulatory" evidence="24">
    <location>
        <begin position="1268"/>
        <end position="1384"/>
    </location>
</feature>
<evidence type="ECO:0000256" key="3">
    <source>
        <dbReference type="ARBA" id="ARBA00012438"/>
    </source>
</evidence>
<feature type="transmembrane region" description="Helical" evidence="22">
    <location>
        <begin position="317"/>
        <end position="338"/>
    </location>
</feature>
<dbReference type="Gene3D" id="3.40.50.2300">
    <property type="match status" value="2"/>
</dbReference>
<dbReference type="InterPro" id="IPR036097">
    <property type="entry name" value="HisK_dim/P_sf"/>
</dbReference>
<dbReference type="SUPFAM" id="SSF103190">
    <property type="entry name" value="Sensory domain-like"/>
    <property type="match status" value="1"/>
</dbReference>
<dbReference type="PROSITE" id="PS50110">
    <property type="entry name" value="RESPONSE_REGULATORY"/>
    <property type="match status" value="2"/>
</dbReference>
<dbReference type="InterPro" id="IPR029151">
    <property type="entry name" value="Sensor-like_sf"/>
</dbReference>
<dbReference type="SMART" id="SM00388">
    <property type="entry name" value="HisKA"/>
    <property type="match status" value="1"/>
</dbReference>
<dbReference type="InterPro" id="IPR000014">
    <property type="entry name" value="PAS"/>
</dbReference>
<evidence type="ECO:0000256" key="6">
    <source>
        <dbReference type="ARBA" id="ARBA00022679"/>
    </source>
</evidence>
<keyword evidence="4" id="KW-1003">Cell membrane</keyword>
<dbReference type="CDD" id="cd17546">
    <property type="entry name" value="REC_hyHK_CKI1_RcsC-like"/>
    <property type="match status" value="2"/>
</dbReference>
<evidence type="ECO:0000313" key="29">
    <source>
        <dbReference type="Proteomes" id="UP000199517"/>
    </source>
</evidence>
<dbReference type="InterPro" id="IPR008207">
    <property type="entry name" value="Sig_transdc_His_kin_Hpt_dom"/>
</dbReference>
<feature type="domain" description="HPt" evidence="27">
    <location>
        <begin position="1436"/>
        <end position="1537"/>
    </location>
</feature>
<dbReference type="Gene3D" id="1.10.287.130">
    <property type="match status" value="1"/>
</dbReference>
<dbReference type="OrthoDB" id="5290456at2"/>
<feature type="transmembrane region" description="Helical" evidence="22">
    <location>
        <begin position="24"/>
        <end position="43"/>
    </location>
</feature>
<dbReference type="InterPro" id="IPR013656">
    <property type="entry name" value="PAS_4"/>
</dbReference>
<name>A0A1I1YIG0_9BURK</name>
<dbReference type="SMART" id="SM00387">
    <property type="entry name" value="HATPase_c"/>
    <property type="match status" value="1"/>
</dbReference>
<feature type="modified residue" description="Phosphohistidine" evidence="19">
    <location>
        <position position="1475"/>
    </location>
</feature>
<dbReference type="InterPro" id="IPR013655">
    <property type="entry name" value="PAS_fold_3"/>
</dbReference>
<dbReference type="SUPFAM" id="SSF52172">
    <property type="entry name" value="CheY-like"/>
    <property type="match status" value="2"/>
</dbReference>
<dbReference type="SUPFAM" id="SSF55874">
    <property type="entry name" value="ATPase domain of HSP90 chaperone/DNA topoisomerase II/histidine kinase"/>
    <property type="match status" value="1"/>
</dbReference>
<dbReference type="PANTHER" id="PTHR45339">
    <property type="entry name" value="HYBRID SIGNAL TRANSDUCTION HISTIDINE KINASE J"/>
    <property type="match status" value="1"/>
</dbReference>
<evidence type="ECO:0000256" key="10">
    <source>
        <dbReference type="ARBA" id="ARBA00022777"/>
    </source>
</evidence>
<keyword evidence="13" id="KW-0902">Two-component regulatory system</keyword>
<dbReference type="Pfam" id="PF08447">
    <property type="entry name" value="PAS_3"/>
    <property type="match status" value="1"/>
</dbReference>
<keyword evidence="15 22" id="KW-0472">Membrane</keyword>
<keyword evidence="10 28" id="KW-0418">Kinase</keyword>
<dbReference type="Proteomes" id="UP000199517">
    <property type="component" value="Unassembled WGS sequence"/>
</dbReference>
<dbReference type="InterPro" id="IPR001789">
    <property type="entry name" value="Sig_transdc_resp-reg_receiver"/>
</dbReference>
<dbReference type="InterPro" id="IPR013767">
    <property type="entry name" value="PAS_fold"/>
</dbReference>
<evidence type="ECO:0000256" key="7">
    <source>
        <dbReference type="ARBA" id="ARBA00022692"/>
    </source>
</evidence>
<dbReference type="Pfam" id="PF02518">
    <property type="entry name" value="HATPase_c"/>
    <property type="match status" value="1"/>
</dbReference>
<evidence type="ECO:0000259" key="25">
    <source>
        <dbReference type="PROSITE" id="PS50112"/>
    </source>
</evidence>
<keyword evidence="16" id="KW-0131">Cell cycle</keyword>
<dbReference type="Pfam" id="PF00512">
    <property type="entry name" value="HisKA"/>
    <property type="match status" value="1"/>
</dbReference>
<keyword evidence="12 22" id="KW-1133">Transmembrane helix</keyword>
<dbReference type="InterPro" id="IPR036890">
    <property type="entry name" value="HATPase_C_sf"/>
</dbReference>
<dbReference type="SMART" id="SM00091">
    <property type="entry name" value="PAS"/>
    <property type="match status" value="4"/>
</dbReference>
<protein>
    <recommendedName>
        <fullName evidence="18">Virulence sensor protein BvgS</fullName>
        <ecNumber evidence="3">2.7.13.3</ecNumber>
    </recommendedName>
</protein>
<dbReference type="GO" id="GO:0005886">
    <property type="term" value="C:plasma membrane"/>
    <property type="evidence" value="ECO:0007669"/>
    <property type="project" value="UniProtKB-SubCell"/>
</dbReference>
<dbReference type="PROSITE" id="PS50113">
    <property type="entry name" value="PAC"/>
    <property type="match status" value="3"/>
</dbReference>
<dbReference type="SUPFAM" id="SSF47384">
    <property type="entry name" value="Homodimeric domain of signal transducing histidine kinase"/>
    <property type="match status" value="1"/>
</dbReference>
<evidence type="ECO:0000313" key="28">
    <source>
        <dbReference type="EMBL" id="SFE17923.1"/>
    </source>
</evidence>
<dbReference type="CDD" id="cd16922">
    <property type="entry name" value="HATPase_EvgS-ArcB-TorS-like"/>
    <property type="match status" value="1"/>
</dbReference>
<dbReference type="InterPro" id="IPR003594">
    <property type="entry name" value="HATPase_dom"/>
</dbReference>
<feature type="domain" description="PAS" evidence="25">
    <location>
        <begin position="350"/>
        <end position="395"/>
    </location>
</feature>
<keyword evidence="6" id="KW-0808">Transferase</keyword>
<evidence type="ECO:0000259" key="26">
    <source>
        <dbReference type="PROSITE" id="PS50113"/>
    </source>
</evidence>
<feature type="domain" description="PAC" evidence="26">
    <location>
        <begin position="423"/>
        <end position="475"/>
    </location>
</feature>
<dbReference type="STRING" id="32040.SAMN04489710_11742"/>
<dbReference type="GO" id="GO:0005524">
    <property type="term" value="F:ATP binding"/>
    <property type="evidence" value="ECO:0007669"/>
    <property type="project" value="UniProtKB-KW"/>
</dbReference>
<evidence type="ECO:0000256" key="20">
    <source>
        <dbReference type="PROSITE-ProRule" id="PRU00169"/>
    </source>
</evidence>
<keyword evidence="9" id="KW-0547">Nucleotide-binding</keyword>
<gene>
    <name evidence="28" type="ORF">SAMN04489710_11742</name>
</gene>
<dbReference type="PROSITE" id="PS50112">
    <property type="entry name" value="PAS"/>
    <property type="match status" value="2"/>
</dbReference>
<dbReference type="EMBL" id="FOMQ01000017">
    <property type="protein sequence ID" value="SFE17923.1"/>
    <property type="molecule type" value="Genomic_DNA"/>
</dbReference>
<evidence type="ECO:0000256" key="9">
    <source>
        <dbReference type="ARBA" id="ARBA00022741"/>
    </source>
</evidence>
<dbReference type="Pfam" id="PF13426">
    <property type="entry name" value="PAS_9"/>
    <property type="match status" value="1"/>
</dbReference>
<feature type="domain" description="Histidine kinase" evidence="23">
    <location>
        <begin position="881"/>
        <end position="1102"/>
    </location>
</feature>
<dbReference type="FunFam" id="1.10.287.130:FF:000038">
    <property type="entry name" value="Sensory transduction histidine kinase"/>
    <property type="match status" value="1"/>
</dbReference>
<dbReference type="PROSITE" id="PS50109">
    <property type="entry name" value="HIS_KIN"/>
    <property type="match status" value="1"/>
</dbReference>